<dbReference type="PANTHER" id="PTHR43877:SF2">
    <property type="entry name" value="AMINOALKYLPHOSPHONATE N-ACETYLTRANSFERASE-RELATED"/>
    <property type="match status" value="1"/>
</dbReference>
<dbReference type="RefSeq" id="WP_239262058.1">
    <property type="nucleotide sequence ID" value="NZ_JAKRCV010000005.1"/>
</dbReference>
<keyword evidence="1" id="KW-0808">Transferase</keyword>
<feature type="domain" description="N-acetyltransferase" evidence="3">
    <location>
        <begin position="5"/>
        <end position="168"/>
    </location>
</feature>
<evidence type="ECO:0000313" key="5">
    <source>
        <dbReference type="Proteomes" id="UP001521931"/>
    </source>
</evidence>
<name>A0ABS9PZ59_9MICO</name>
<protein>
    <submittedName>
        <fullName evidence="4">GNAT family N-acetyltransferase</fullName>
    </submittedName>
</protein>
<dbReference type="CDD" id="cd04301">
    <property type="entry name" value="NAT_SF"/>
    <property type="match status" value="1"/>
</dbReference>
<sequence length="189" mass="20432">MPAEAIIRPRRDADLDALAPTLVAVYERDGYPVEGVADPRAWLTLARPLGAWVAELDGQIVGHVALTEPSPGDDAARLWIDQHRGTPDDVAVLGRLFVSPDARGHHLGARLTETATDEAARIGRRAVLDVMLKDAAAIRTYEALGWRPLGDFNHHHSNDAAEPARAYVAPPVYGRPQLSKVSTGMLDQG</sequence>
<dbReference type="SUPFAM" id="SSF55729">
    <property type="entry name" value="Acyl-CoA N-acyltransferases (Nat)"/>
    <property type="match status" value="1"/>
</dbReference>
<dbReference type="Proteomes" id="UP001521931">
    <property type="component" value="Unassembled WGS sequence"/>
</dbReference>
<reference evidence="4 5" key="1">
    <citation type="submission" date="2022-02" db="EMBL/GenBank/DDBJ databases">
        <title>Uncovering new skin microbiome diversity through culturing and metagenomics.</title>
        <authorList>
            <person name="Conlan S."/>
            <person name="Deming C."/>
            <person name="Nisc Comparative Sequencing Program N."/>
            <person name="Segre J.A."/>
        </authorList>
    </citation>
    <scope>NUCLEOTIDE SEQUENCE [LARGE SCALE GENOMIC DNA]</scope>
    <source>
        <strain evidence="4 5">ACRQZ</strain>
    </source>
</reference>
<accession>A0ABS9PZ59</accession>
<dbReference type="InterPro" id="IPR016181">
    <property type="entry name" value="Acyl_CoA_acyltransferase"/>
</dbReference>
<dbReference type="Pfam" id="PF00583">
    <property type="entry name" value="Acetyltransf_1"/>
    <property type="match status" value="1"/>
</dbReference>
<dbReference type="Gene3D" id="3.40.630.30">
    <property type="match status" value="1"/>
</dbReference>
<dbReference type="PROSITE" id="PS51186">
    <property type="entry name" value="GNAT"/>
    <property type="match status" value="1"/>
</dbReference>
<dbReference type="InterPro" id="IPR000182">
    <property type="entry name" value="GNAT_dom"/>
</dbReference>
<dbReference type="InterPro" id="IPR050832">
    <property type="entry name" value="Bact_Acetyltransf"/>
</dbReference>
<dbReference type="PANTHER" id="PTHR43877">
    <property type="entry name" value="AMINOALKYLPHOSPHONATE N-ACETYLTRANSFERASE-RELATED-RELATED"/>
    <property type="match status" value="1"/>
</dbReference>
<proteinExistence type="predicted"/>
<evidence type="ECO:0000313" key="4">
    <source>
        <dbReference type="EMBL" id="MCG7320814.1"/>
    </source>
</evidence>
<keyword evidence="5" id="KW-1185">Reference proteome</keyword>
<evidence type="ECO:0000256" key="1">
    <source>
        <dbReference type="ARBA" id="ARBA00022679"/>
    </source>
</evidence>
<evidence type="ECO:0000259" key="3">
    <source>
        <dbReference type="PROSITE" id="PS51186"/>
    </source>
</evidence>
<evidence type="ECO:0000256" key="2">
    <source>
        <dbReference type="ARBA" id="ARBA00023315"/>
    </source>
</evidence>
<gene>
    <name evidence="4" type="ORF">MHL29_02750</name>
</gene>
<dbReference type="EMBL" id="JAKRCV010000005">
    <property type="protein sequence ID" value="MCG7320814.1"/>
    <property type="molecule type" value="Genomic_DNA"/>
</dbReference>
<keyword evidence="2" id="KW-0012">Acyltransferase</keyword>
<organism evidence="4 5">
    <name type="scientific">Arsenicicoccus bolidensis</name>
    <dbReference type="NCBI Taxonomy" id="229480"/>
    <lineage>
        <taxon>Bacteria</taxon>
        <taxon>Bacillati</taxon>
        <taxon>Actinomycetota</taxon>
        <taxon>Actinomycetes</taxon>
        <taxon>Micrococcales</taxon>
        <taxon>Intrasporangiaceae</taxon>
        <taxon>Arsenicicoccus</taxon>
    </lineage>
</organism>
<comment type="caution">
    <text evidence="4">The sequence shown here is derived from an EMBL/GenBank/DDBJ whole genome shotgun (WGS) entry which is preliminary data.</text>
</comment>